<organism evidence="1 2">
    <name type="scientific">Citrifermentans bremense</name>
    <dbReference type="NCBI Taxonomy" id="60035"/>
    <lineage>
        <taxon>Bacteria</taxon>
        <taxon>Pseudomonadati</taxon>
        <taxon>Thermodesulfobacteriota</taxon>
        <taxon>Desulfuromonadia</taxon>
        <taxon>Geobacterales</taxon>
        <taxon>Geobacteraceae</taxon>
        <taxon>Citrifermentans</taxon>
    </lineage>
</organism>
<dbReference type="EMBL" id="AP023213">
    <property type="protein sequence ID" value="BCO11599.1"/>
    <property type="molecule type" value="Genomic_DNA"/>
</dbReference>
<accession>A0A7R7FTJ8</accession>
<dbReference type="Proteomes" id="UP000515472">
    <property type="component" value="Chromosome"/>
</dbReference>
<sequence length="39" mass="4442">MPIKKVDNSQNLLYKRIQFSKPIASLVIVEILKNSRGSL</sequence>
<name>A0A7R7FTJ8_9BACT</name>
<keyword evidence="2" id="KW-1185">Reference proteome</keyword>
<evidence type="ECO:0000313" key="1">
    <source>
        <dbReference type="EMBL" id="BCO11599.1"/>
    </source>
</evidence>
<dbReference type="AlphaFoldDB" id="A0A7R7FTJ8"/>
<proteinExistence type="predicted"/>
<gene>
    <name evidence="1" type="ORF">GEOBRER4_n3709</name>
</gene>
<evidence type="ECO:0000313" key="2">
    <source>
        <dbReference type="Proteomes" id="UP000515472"/>
    </source>
</evidence>
<reference evidence="1 2" key="1">
    <citation type="submission" date="2020-06" db="EMBL/GenBank/DDBJ databases">
        <title>Interaction of electrochemicaly active bacteria, Geobacter bremensis R4 on different carbon anode.</title>
        <authorList>
            <person name="Meng L."/>
            <person name="Yoshida N."/>
        </authorList>
    </citation>
    <scope>NUCLEOTIDE SEQUENCE [LARGE SCALE GENOMIC DNA]</scope>
    <source>
        <strain evidence="1 2">R4</strain>
    </source>
</reference>
<protein>
    <submittedName>
        <fullName evidence="1">Uncharacterized protein</fullName>
    </submittedName>
</protein>